<evidence type="ECO:0008006" key="4">
    <source>
        <dbReference type="Google" id="ProtNLM"/>
    </source>
</evidence>
<dbReference type="EMBL" id="PXYL01000013">
    <property type="protein sequence ID" value="PSJ57612.1"/>
    <property type="molecule type" value="Genomic_DNA"/>
</dbReference>
<protein>
    <recommendedName>
        <fullName evidence="4">Peptidoglycan binding-like domain-containing protein</fullName>
    </recommendedName>
</protein>
<comment type="caution">
    <text evidence="2">The sequence shown here is derived from an EMBL/GenBank/DDBJ whole genome shotgun (WGS) entry which is preliminary data.</text>
</comment>
<reference evidence="2 3" key="1">
    <citation type="submission" date="2018-03" db="EMBL/GenBank/DDBJ databases">
        <title>The draft genome of Mesorhizobium soli JCM 19897.</title>
        <authorList>
            <person name="Li L."/>
            <person name="Liu L."/>
            <person name="Liang L."/>
            <person name="Wang T."/>
            <person name="Zhang X."/>
        </authorList>
    </citation>
    <scope>NUCLEOTIDE SEQUENCE [LARGE SCALE GENOMIC DNA]</scope>
    <source>
        <strain evidence="2 3">JCM 19897</strain>
    </source>
</reference>
<dbReference type="AlphaFoldDB" id="A0A2P7S5A3"/>
<feature type="region of interest" description="Disordered" evidence="1">
    <location>
        <begin position="1"/>
        <end position="45"/>
    </location>
</feature>
<evidence type="ECO:0000313" key="2">
    <source>
        <dbReference type="EMBL" id="PSJ57612.1"/>
    </source>
</evidence>
<evidence type="ECO:0000313" key="3">
    <source>
        <dbReference type="Proteomes" id="UP000240653"/>
    </source>
</evidence>
<proteinExistence type="predicted"/>
<name>A0A2P7S5A3_9HYPH</name>
<accession>A0A2P7S5A3</accession>
<keyword evidence="3" id="KW-1185">Reference proteome</keyword>
<organism evidence="2 3">
    <name type="scientific">Pseudaminobacter soli</name>
    <name type="common">ex Li et al. 2025</name>
    <dbReference type="NCBI Taxonomy" id="1295366"/>
    <lineage>
        <taxon>Bacteria</taxon>
        <taxon>Pseudomonadati</taxon>
        <taxon>Pseudomonadota</taxon>
        <taxon>Alphaproteobacteria</taxon>
        <taxon>Hyphomicrobiales</taxon>
        <taxon>Phyllobacteriaceae</taxon>
        <taxon>Pseudaminobacter</taxon>
    </lineage>
</organism>
<gene>
    <name evidence="2" type="ORF">C7I85_21860</name>
</gene>
<sequence>MGRVIENDMRRQEFERQRRHEESQRALEQKRLRAEEQARKDAEREREIALTKRMQAALNSLGFYNSKIDGDRGPGTRAAEMAFAAAFGITSLSLTDTDVEELEHIAELGFRSRDEMNRAVRGGFQSRQEFLDAEAGGFTNASEMAAAHRVGFDTAASYAAFQSSNFENPDEFRAAARGGFPEPTEFAAARAAGFAERDEYREFVKSGLPDRAAFEAHQRAVAAAEEAGEACTNHSGDMIAGLDSCLLAISLGARGPDVAAAFDTIGRRLQTHRAELAAGNPGTEVASTEGAPSAGTFLQELALVDAAIKRHGCGMDVLRSAWSDAEVSCKQTDTAADRVVAALNSVATEEAEAKRVAAESERNRLALETARARVATLVENLTAFMEAKRELTQPLEVAKAFVALKKQQEATDFRPIEQALTHLDELLGAEADFQKFLEEKRLSEAVAKTNARATAEAEIRRMEAFVEQYVASNLLDDNVAELLALKSTLTDARVSGQDSRILNSQKEAKSALERLGLSETLAAFVPASDEKKPSGVQQAGNGLALTDENRLLLEGAPKDILLLGNFSPKAPHLILNLVGKVAFDGAVANYCWQGGAPASPDGEIRVVQALRRIGAETFNLAPNCGATAMVSQDVIVLERGRFLQSDIIEASALVEAFEKQDLKLLESIAWADVGKESERDTQTAETIRKEVIAGLRTGYGFVQLDNDANGICLAVEEETLPLHRYLFDSNNTALTKYLPREGATSVMSLERAFVGIQKQDCGVVYAEAADLQQLLQGLGKAQISYTMLPVWMDTQVVAAAQTALTDADTAQQREIAAKQQEQEAQRTLAAKQAADAETVRAKAEVDLRARYSQEAKAAFNRLSNLGDAYIRSKEISGDFATLFPSIAQWKQERLQGGWEVDDYDGTLLDYGTADWHGRRAEAVFVEIVAKSKNALRGEYAQHCFAVGYLIDDEFNMLRDPIATTCDKSSEQVSAWQVSRAFESRWIVR</sequence>
<evidence type="ECO:0000256" key="1">
    <source>
        <dbReference type="SAM" id="MobiDB-lite"/>
    </source>
</evidence>
<dbReference type="Proteomes" id="UP000240653">
    <property type="component" value="Unassembled WGS sequence"/>
</dbReference>